<dbReference type="PANTHER" id="PTHR42918">
    <property type="entry name" value="LYSYL-TRNA SYNTHETASE"/>
    <property type="match status" value="1"/>
</dbReference>
<dbReference type="GO" id="GO:0006430">
    <property type="term" value="P:lysyl-tRNA aminoacylation"/>
    <property type="evidence" value="ECO:0007669"/>
    <property type="project" value="UniProtKB-UniRule"/>
</dbReference>
<dbReference type="PANTHER" id="PTHR42918:SF15">
    <property type="entry name" value="LYSINE--TRNA LIGASE, CHLOROPLASTIC_MITOCHONDRIAL"/>
    <property type="match status" value="1"/>
</dbReference>
<dbReference type="GO" id="GO:0005524">
    <property type="term" value="F:ATP binding"/>
    <property type="evidence" value="ECO:0007669"/>
    <property type="project" value="UniProtKB-UniRule"/>
</dbReference>
<protein>
    <recommendedName>
        <fullName evidence="7">Lysine--tRNA ligase</fullName>
        <ecNumber evidence="7">6.1.1.6</ecNumber>
    </recommendedName>
    <alternativeName>
        <fullName evidence="7">Lysyl-tRNA synthetase</fullName>
        <shortName evidence="7">LysRS</shortName>
    </alternativeName>
</protein>
<evidence type="ECO:0000256" key="3">
    <source>
        <dbReference type="ARBA" id="ARBA00022741"/>
    </source>
</evidence>
<dbReference type="Gene3D" id="3.30.930.10">
    <property type="entry name" value="Bira Bifunctional Protein, Domain 2"/>
    <property type="match status" value="1"/>
</dbReference>
<keyword evidence="5 7" id="KW-0030">Aminoacyl-tRNA synthetase</keyword>
<dbReference type="Pfam" id="PF01336">
    <property type="entry name" value="tRNA_anti-codon"/>
    <property type="match status" value="1"/>
</dbReference>
<dbReference type="PRINTS" id="PR00982">
    <property type="entry name" value="TRNASYNTHLYS"/>
</dbReference>
<dbReference type="SUPFAM" id="SSF50249">
    <property type="entry name" value="Nucleic acid-binding proteins"/>
    <property type="match status" value="1"/>
</dbReference>
<feature type="binding site" evidence="7">
    <location>
        <position position="403"/>
    </location>
    <ligand>
        <name>Mg(2+)</name>
        <dbReference type="ChEBI" id="CHEBI:18420"/>
        <label>1</label>
    </ligand>
</feature>
<dbReference type="GO" id="GO:0004824">
    <property type="term" value="F:lysine-tRNA ligase activity"/>
    <property type="evidence" value="ECO:0007669"/>
    <property type="project" value="UniProtKB-UniRule"/>
</dbReference>
<evidence type="ECO:0000256" key="2">
    <source>
        <dbReference type="ARBA" id="ARBA00022723"/>
    </source>
</evidence>
<keyword evidence="7 8" id="KW-0460">Magnesium</keyword>
<comment type="similarity">
    <text evidence="7">Belongs to the class-II aminoacyl-tRNA synthetase family.</text>
</comment>
<dbReference type="CDD" id="cd04322">
    <property type="entry name" value="LysRS_N"/>
    <property type="match status" value="1"/>
</dbReference>
<keyword evidence="4 7" id="KW-0067">ATP-binding</keyword>
<dbReference type="GO" id="GO:0000049">
    <property type="term" value="F:tRNA binding"/>
    <property type="evidence" value="ECO:0007669"/>
    <property type="project" value="TreeGrafter"/>
</dbReference>
<feature type="domain" description="Aminoacyl-transfer RNA synthetases class-II family profile" evidence="9">
    <location>
        <begin position="170"/>
        <end position="484"/>
    </location>
</feature>
<dbReference type="NCBIfam" id="NF001756">
    <property type="entry name" value="PRK00484.1"/>
    <property type="match status" value="1"/>
</dbReference>
<comment type="caution">
    <text evidence="10">The sequence shown here is derived from an EMBL/GenBank/DDBJ whole genome shotgun (WGS) entry which is preliminary data.</text>
</comment>
<evidence type="ECO:0000256" key="5">
    <source>
        <dbReference type="ARBA" id="ARBA00023146"/>
    </source>
</evidence>
<comment type="subcellular location">
    <subcellularLocation>
        <location evidence="7">Cytoplasm</location>
    </subcellularLocation>
</comment>
<dbReference type="InterPro" id="IPR004365">
    <property type="entry name" value="NA-bd_OB_tRNA"/>
</dbReference>
<evidence type="ECO:0000259" key="9">
    <source>
        <dbReference type="PROSITE" id="PS50862"/>
    </source>
</evidence>
<proteinExistence type="inferred from homology"/>
<evidence type="ECO:0000256" key="7">
    <source>
        <dbReference type="HAMAP-Rule" id="MF_00252"/>
    </source>
</evidence>
<keyword evidence="3 7" id="KW-0547">Nucleotide-binding</keyword>
<dbReference type="Gene3D" id="2.40.50.140">
    <property type="entry name" value="Nucleic acid-binding proteins"/>
    <property type="match status" value="1"/>
</dbReference>
<organism evidence="10 11">
    <name type="scientific">Candidatus Woesebacteria bacterium RIFCSPHIGHO2_02_FULL_39_13</name>
    <dbReference type="NCBI Taxonomy" id="1802505"/>
    <lineage>
        <taxon>Bacteria</taxon>
        <taxon>Candidatus Woeseibacteriota</taxon>
    </lineage>
</organism>
<dbReference type="InterPro" id="IPR002313">
    <property type="entry name" value="Lys-tRNA-ligase_II"/>
</dbReference>
<evidence type="ECO:0000256" key="1">
    <source>
        <dbReference type="ARBA" id="ARBA00022598"/>
    </source>
</evidence>
<comment type="subunit">
    <text evidence="7">Homodimer.</text>
</comment>
<dbReference type="STRING" id="1802505.A3D01_04340"/>
<dbReference type="AlphaFoldDB" id="A0A1F7Z118"/>
<gene>
    <name evidence="7" type="primary">lysS</name>
    <name evidence="10" type="ORF">A3D01_04340</name>
</gene>
<dbReference type="NCBIfam" id="TIGR00499">
    <property type="entry name" value="lysS_bact"/>
    <property type="match status" value="1"/>
</dbReference>
<reference evidence="10 11" key="1">
    <citation type="journal article" date="2016" name="Nat. Commun.">
        <title>Thousands of microbial genomes shed light on interconnected biogeochemical processes in an aquifer system.</title>
        <authorList>
            <person name="Anantharaman K."/>
            <person name="Brown C.T."/>
            <person name="Hug L.A."/>
            <person name="Sharon I."/>
            <person name="Castelle C.J."/>
            <person name="Probst A.J."/>
            <person name="Thomas B.C."/>
            <person name="Singh A."/>
            <person name="Wilkins M.J."/>
            <person name="Karaoz U."/>
            <person name="Brodie E.L."/>
            <person name="Williams K.H."/>
            <person name="Hubbard S.S."/>
            <person name="Banfield J.F."/>
        </authorList>
    </citation>
    <scope>NUCLEOTIDE SEQUENCE [LARGE SCALE GENOMIC DNA]</scope>
</reference>
<dbReference type="InterPro" id="IPR004364">
    <property type="entry name" value="Aa-tRNA-synt_II"/>
</dbReference>
<keyword evidence="1 7" id="KW-0436">Ligase</keyword>
<dbReference type="GO" id="GO:0005829">
    <property type="term" value="C:cytosol"/>
    <property type="evidence" value="ECO:0007669"/>
    <property type="project" value="TreeGrafter"/>
</dbReference>
<dbReference type="SUPFAM" id="SSF55681">
    <property type="entry name" value="Class II aaRS and biotin synthetases"/>
    <property type="match status" value="1"/>
</dbReference>
<keyword evidence="7" id="KW-0963">Cytoplasm</keyword>
<evidence type="ECO:0000256" key="8">
    <source>
        <dbReference type="RuleBase" id="RU000336"/>
    </source>
</evidence>
<dbReference type="InterPro" id="IPR012340">
    <property type="entry name" value="NA-bd_OB-fold"/>
</dbReference>
<comment type="caution">
    <text evidence="7">Lacks conserved residue(s) required for the propagation of feature annotation.</text>
</comment>
<accession>A0A1F7Z118</accession>
<keyword evidence="7" id="KW-0648">Protein biosynthesis</keyword>
<evidence type="ECO:0000256" key="6">
    <source>
        <dbReference type="ARBA" id="ARBA00048573"/>
    </source>
</evidence>
<feature type="binding site" evidence="7">
    <location>
        <position position="403"/>
    </location>
    <ligand>
        <name>Mg(2+)</name>
        <dbReference type="ChEBI" id="CHEBI:18420"/>
        <label>2</label>
    </ligand>
</feature>
<dbReference type="InterPro" id="IPR018149">
    <property type="entry name" value="Lys-tRNA-synth_II_C"/>
</dbReference>
<dbReference type="EC" id="6.1.1.6" evidence="7"/>
<evidence type="ECO:0000313" key="10">
    <source>
        <dbReference type="EMBL" id="OGM32385.1"/>
    </source>
</evidence>
<dbReference type="CDD" id="cd00775">
    <property type="entry name" value="LysRS_core"/>
    <property type="match status" value="1"/>
</dbReference>
<dbReference type="InterPro" id="IPR006195">
    <property type="entry name" value="aa-tRNA-synth_II"/>
</dbReference>
<dbReference type="InterPro" id="IPR045864">
    <property type="entry name" value="aa-tRNA-synth_II/BPL/LPL"/>
</dbReference>
<sequence length="492" mass="56997">MAEARLDEIRKSRFQKADKLRELGIDPYPSKVKGVAEPIVEVINQEGSDKGVVGRLWGLRVHGNTTFADLKDDTGKVQLWFQKNNLGDSYRNLKYLDLGDFLYAQGKVTKTQAGEVSLDVYDFQLLTKSIRPLPSTWFGLKDVEERYRQRYVDLLVNDDVKTVFQKRAQIVRLMRNKLDAEGFLEVKTPSFQPLYGGATAKPFITHHNALDVDLYLRISDELYLKRLITGGFPKVYEIGTDFRNEGIDRWHNPEFSMLEFYWAYADYNDLMDFTQKLLSEIVKEVCGDYKIKYGEMEVDFSLPWKRLTYKDAIQEHVGIDIDKFENADELKKAIKNQVKEIDLSATNDIPSILDETYKSQVRDKLVDPVYLIDHPYFMRPLAKRKTEDPSKVESFQLVAAGAELINAYSELNDPQDQKERWQEDMKRAKEGVDDYQLLDEDYIRALEYGMPPTAGWGLGIDRFTALLTNQHSLKDVILFPTLRPEKQYGNKE</sequence>
<dbReference type="HAMAP" id="MF_00252">
    <property type="entry name" value="Lys_tRNA_synth_class2"/>
    <property type="match status" value="1"/>
</dbReference>
<dbReference type="InterPro" id="IPR044136">
    <property type="entry name" value="Lys-tRNA-ligase_II_N"/>
</dbReference>
<evidence type="ECO:0000313" key="11">
    <source>
        <dbReference type="Proteomes" id="UP000177169"/>
    </source>
</evidence>
<evidence type="ECO:0000256" key="4">
    <source>
        <dbReference type="ARBA" id="ARBA00022840"/>
    </source>
</evidence>
<name>A0A1F7Z118_9BACT</name>
<dbReference type="PROSITE" id="PS50862">
    <property type="entry name" value="AA_TRNA_LIGASE_II"/>
    <property type="match status" value="1"/>
</dbReference>
<dbReference type="EMBL" id="MGGR01000032">
    <property type="protein sequence ID" value="OGM32385.1"/>
    <property type="molecule type" value="Genomic_DNA"/>
</dbReference>
<dbReference type="Pfam" id="PF00152">
    <property type="entry name" value="tRNA-synt_2"/>
    <property type="match status" value="1"/>
</dbReference>
<dbReference type="GO" id="GO:0000287">
    <property type="term" value="F:magnesium ion binding"/>
    <property type="evidence" value="ECO:0007669"/>
    <property type="project" value="UniProtKB-UniRule"/>
</dbReference>
<comment type="cofactor">
    <cofactor evidence="7 8">
        <name>Mg(2+)</name>
        <dbReference type="ChEBI" id="CHEBI:18420"/>
    </cofactor>
    <text evidence="7 8">Binds 3 Mg(2+) ions per subunit.</text>
</comment>
<dbReference type="Proteomes" id="UP000177169">
    <property type="component" value="Unassembled WGS sequence"/>
</dbReference>
<keyword evidence="2 7" id="KW-0479">Metal-binding</keyword>
<comment type="catalytic activity">
    <reaction evidence="6 7 8">
        <text>tRNA(Lys) + L-lysine + ATP = L-lysyl-tRNA(Lys) + AMP + diphosphate</text>
        <dbReference type="Rhea" id="RHEA:20792"/>
        <dbReference type="Rhea" id="RHEA-COMP:9696"/>
        <dbReference type="Rhea" id="RHEA-COMP:9697"/>
        <dbReference type="ChEBI" id="CHEBI:30616"/>
        <dbReference type="ChEBI" id="CHEBI:32551"/>
        <dbReference type="ChEBI" id="CHEBI:33019"/>
        <dbReference type="ChEBI" id="CHEBI:78442"/>
        <dbReference type="ChEBI" id="CHEBI:78529"/>
        <dbReference type="ChEBI" id="CHEBI:456215"/>
        <dbReference type="EC" id="6.1.1.6"/>
    </reaction>
</comment>